<dbReference type="AlphaFoldDB" id="A0A3P8HB48"/>
<name>A0A3P8HB48_9TREM</name>
<evidence type="ECO:0000313" key="1">
    <source>
        <dbReference type="EMBL" id="VDP43799.1"/>
    </source>
</evidence>
<dbReference type="Proteomes" id="UP000269396">
    <property type="component" value="Unassembled WGS sequence"/>
</dbReference>
<keyword evidence="2" id="KW-1185">Reference proteome</keyword>
<reference evidence="1 2" key="1">
    <citation type="submission" date="2018-11" db="EMBL/GenBank/DDBJ databases">
        <authorList>
            <consortium name="Pathogen Informatics"/>
        </authorList>
    </citation>
    <scope>NUCLEOTIDE SEQUENCE [LARGE SCALE GENOMIC DNA]</scope>
    <source>
        <strain>Denwood</strain>
        <strain evidence="2">Zambia</strain>
    </source>
</reference>
<organism evidence="1 2">
    <name type="scientific">Schistosoma mattheei</name>
    <dbReference type="NCBI Taxonomy" id="31246"/>
    <lineage>
        <taxon>Eukaryota</taxon>
        <taxon>Metazoa</taxon>
        <taxon>Spiralia</taxon>
        <taxon>Lophotrochozoa</taxon>
        <taxon>Platyhelminthes</taxon>
        <taxon>Trematoda</taxon>
        <taxon>Digenea</taxon>
        <taxon>Strigeidida</taxon>
        <taxon>Schistosomatoidea</taxon>
        <taxon>Schistosomatidae</taxon>
        <taxon>Schistosoma</taxon>
    </lineage>
</organism>
<sequence length="50" mass="6037">MNWNSKNLISFLNLLLMHHEIRHQHGLLYWNLTLSKQIVHGASDHRRLIH</sequence>
<gene>
    <name evidence="1" type="ORF">SMTD_LOCUS8260</name>
</gene>
<evidence type="ECO:0000313" key="2">
    <source>
        <dbReference type="Proteomes" id="UP000269396"/>
    </source>
</evidence>
<protein>
    <submittedName>
        <fullName evidence="1">Uncharacterized protein</fullName>
    </submittedName>
</protein>
<proteinExistence type="predicted"/>
<accession>A0A3P8HB48</accession>
<dbReference type="EMBL" id="UZAL01028801">
    <property type="protein sequence ID" value="VDP43799.1"/>
    <property type="molecule type" value="Genomic_DNA"/>
</dbReference>